<evidence type="ECO:0000313" key="2">
    <source>
        <dbReference type="Proteomes" id="UP000307440"/>
    </source>
</evidence>
<dbReference type="OrthoDB" id="2269034at2759"/>
<proteinExistence type="predicted"/>
<dbReference type="EMBL" id="ML210637">
    <property type="protein sequence ID" value="TFK16801.1"/>
    <property type="molecule type" value="Genomic_DNA"/>
</dbReference>
<dbReference type="Gene3D" id="3.80.10.10">
    <property type="entry name" value="Ribonuclease Inhibitor"/>
    <property type="match status" value="1"/>
</dbReference>
<dbReference type="SUPFAM" id="SSF52047">
    <property type="entry name" value="RNI-like"/>
    <property type="match status" value="1"/>
</dbReference>
<evidence type="ECO:0008006" key="3">
    <source>
        <dbReference type="Google" id="ProtNLM"/>
    </source>
</evidence>
<protein>
    <recommendedName>
        <fullName evidence="3">F-box domain-containing protein</fullName>
    </recommendedName>
</protein>
<dbReference type="InterPro" id="IPR032675">
    <property type="entry name" value="LRR_dom_sf"/>
</dbReference>
<organism evidence="1 2">
    <name type="scientific">Coprinopsis marcescibilis</name>
    <name type="common">Agaric fungus</name>
    <name type="synonym">Psathyrella marcescibilis</name>
    <dbReference type="NCBI Taxonomy" id="230819"/>
    <lineage>
        <taxon>Eukaryota</taxon>
        <taxon>Fungi</taxon>
        <taxon>Dikarya</taxon>
        <taxon>Basidiomycota</taxon>
        <taxon>Agaricomycotina</taxon>
        <taxon>Agaricomycetes</taxon>
        <taxon>Agaricomycetidae</taxon>
        <taxon>Agaricales</taxon>
        <taxon>Agaricineae</taxon>
        <taxon>Psathyrellaceae</taxon>
        <taxon>Coprinopsis</taxon>
    </lineage>
</organism>
<evidence type="ECO:0000313" key="1">
    <source>
        <dbReference type="EMBL" id="TFK16801.1"/>
    </source>
</evidence>
<accession>A0A5C3KA28</accession>
<dbReference type="AlphaFoldDB" id="A0A5C3KA28"/>
<dbReference type="Proteomes" id="UP000307440">
    <property type="component" value="Unassembled WGS sequence"/>
</dbReference>
<name>A0A5C3KA28_COPMA</name>
<sequence>MDCFHPISRVPTELVELIFLRAVHITQEELWNDDEVPLMEVTISHICSHWRHVALRCPKLWRSFANRPNQISRNTVERFEIYAQRSGSVPFQIRLRLAGIYYDPKQSIAREMVRKAILHVERWQHVKIEMVDKLSELQEHRSLLHDREAPFLEYIHLGLSPSYGSGERALDLENLEPQIFTIGCPNLAYLNLDNAGSAILLPPLQNLTSLDLTVFSRGECLCIPWTVFLAITKLPLTLLSVLDTAIMKRNDTWTEPIEMESLRHLRWADLHDHVGQQPFKSLFKNLRAPTLETLTLERIDLSRIDQVPLFPNLHTMYFIDSPQFTSELVTNIATSCPNLATVIVFKDEPGHTPIKPWFSLIPCKPQEIEPSPRGLTLKISSRIQLSWTRSARYKPSQVYSLPRLQHLVNVVPADPRKDYPRWPPRSYVAVPSYML</sequence>
<dbReference type="STRING" id="230819.A0A5C3KA28"/>
<gene>
    <name evidence="1" type="ORF">FA15DRAFT_676539</name>
</gene>
<reference evidence="1 2" key="1">
    <citation type="journal article" date="2019" name="Nat. Ecol. Evol.">
        <title>Megaphylogeny resolves global patterns of mushroom evolution.</title>
        <authorList>
            <person name="Varga T."/>
            <person name="Krizsan K."/>
            <person name="Foldi C."/>
            <person name="Dima B."/>
            <person name="Sanchez-Garcia M."/>
            <person name="Sanchez-Ramirez S."/>
            <person name="Szollosi G.J."/>
            <person name="Szarkandi J.G."/>
            <person name="Papp V."/>
            <person name="Albert L."/>
            <person name="Andreopoulos W."/>
            <person name="Angelini C."/>
            <person name="Antonin V."/>
            <person name="Barry K.W."/>
            <person name="Bougher N.L."/>
            <person name="Buchanan P."/>
            <person name="Buyck B."/>
            <person name="Bense V."/>
            <person name="Catcheside P."/>
            <person name="Chovatia M."/>
            <person name="Cooper J."/>
            <person name="Damon W."/>
            <person name="Desjardin D."/>
            <person name="Finy P."/>
            <person name="Geml J."/>
            <person name="Haridas S."/>
            <person name="Hughes K."/>
            <person name="Justo A."/>
            <person name="Karasinski D."/>
            <person name="Kautmanova I."/>
            <person name="Kiss B."/>
            <person name="Kocsube S."/>
            <person name="Kotiranta H."/>
            <person name="LaButti K.M."/>
            <person name="Lechner B.E."/>
            <person name="Liimatainen K."/>
            <person name="Lipzen A."/>
            <person name="Lukacs Z."/>
            <person name="Mihaltcheva S."/>
            <person name="Morgado L.N."/>
            <person name="Niskanen T."/>
            <person name="Noordeloos M.E."/>
            <person name="Ohm R.A."/>
            <person name="Ortiz-Santana B."/>
            <person name="Ovrebo C."/>
            <person name="Racz N."/>
            <person name="Riley R."/>
            <person name="Savchenko A."/>
            <person name="Shiryaev A."/>
            <person name="Soop K."/>
            <person name="Spirin V."/>
            <person name="Szebenyi C."/>
            <person name="Tomsovsky M."/>
            <person name="Tulloss R.E."/>
            <person name="Uehling J."/>
            <person name="Grigoriev I.V."/>
            <person name="Vagvolgyi C."/>
            <person name="Papp T."/>
            <person name="Martin F.M."/>
            <person name="Miettinen O."/>
            <person name="Hibbett D.S."/>
            <person name="Nagy L.G."/>
        </authorList>
    </citation>
    <scope>NUCLEOTIDE SEQUENCE [LARGE SCALE GENOMIC DNA]</scope>
    <source>
        <strain evidence="1 2">CBS 121175</strain>
    </source>
</reference>
<keyword evidence="2" id="KW-1185">Reference proteome</keyword>